<proteinExistence type="predicted"/>
<keyword evidence="2" id="KW-1185">Reference proteome</keyword>
<gene>
    <name evidence="1" type="ORF">AO498_06240</name>
</gene>
<reference evidence="2" key="1">
    <citation type="submission" date="2015-09" db="EMBL/GenBank/DDBJ databases">
        <title>Complete sequence of Algoriphagus sp. M8-2.</title>
        <authorList>
            <person name="Shintani M."/>
        </authorList>
    </citation>
    <scope>NUCLEOTIDE SEQUENCE [LARGE SCALE GENOMIC DNA]</scope>
    <source>
        <strain evidence="2">M8-2</strain>
    </source>
</reference>
<dbReference type="EMBL" id="CP012836">
    <property type="protein sequence ID" value="AMQ56005.1"/>
    <property type="molecule type" value="Genomic_DNA"/>
</dbReference>
<evidence type="ECO:0000313" key="1">
    <source>
        <dbReference type="EMBL" id="AMQ56005.1"/>
    </source>
</evidence>
<dbReference type="KEGG" id="alm:AO498_06240"/>
<dbReference type="Proteomes" id="UP000073816">
    <property type="component" value="Chromosome"/>
</dbReference>
<reference evidence="1 2" key="2">
    <citation type="journal article" date="2016" name="Genome Announc.">
        <title>Complete Genome Sequence of Algoriphagus sp. Strain M8-2, Isolated from a Brackish Lake.</title>
        <authorList>
            <person name="Muraguchi Y."/>
            <person name="Kushimoto K."/>
            <person name="Ohtsubo Y."/>
            <person name="Suzuki T."/>
            <person name="Dohra H."/>
            <person name="Kimbara K."/>
            <person name="Shintani M."/>
        </authorList>
    </citation>
    <scope>NUCLEOTIDE SEQUENCE [LARGE SCALE GENOMIC DNA]</scope>
    <source>
        <strain evidence="1 2">M8-2</strain>
    </source>
</reference>
<name>A0A142ELK0_9BACT</name>
<evidence type="ECO:0000313" key="2">
    <source>
        <dbReference type="Proteomes" id="UP000073816"/>
    </source>
</evidence>
<protein>
    <submittedName>
        <fullName evidence="1">Uncharacterized protein</fullName>
    </submittedName>
</protein>
<accession>A0A142ELK0</accession>
<dbReference type="PATRIC" id="fig|1727163.4.peg.1296"/>
<sequence>MELADKNWLNDSLLSFQYPIQFINEVQVQLLKTVNLGRLSADLIHLLLHAGIIANYHNCLPKKY</sequence>
<organism evidence="1 2">
    <name type="scientific">Algoriphagus sanaruensis</name>
    <dbReference type="NCBI Taxonomy" id="1727163"/>
    <lineage>
        <taxon>Bacteria</taxon>
        <taxon>Pseudomonadati</taxon>
        <taxon>Bacteroidota</taxon>
        <taxon>Cytophagia</taxon>
        <taxon>Cytophagales</taxon>
        <taxon>Cyclobacteriaceae</taxon>
        <taxon>Algoriphagus</taxon>
    </lineage>
</organism>
<dbReference type="AlphaFoldDB" id="A0A142ELK0"/>